<keyword evidence="2" id="KW-1185">Reference proteome</keyword>
<evidence type="ECO:0000313" key="1">
    <source>
        <dbReference type="EMBL" id="CAG8746191.1"/>
    </source>
</evidence>
<comment type="caution">
    <text evidence="1">The sequence shown here is derived from an EMBL/GenBank/DDBJ whole genome shotgun (WGS) entry which is preliminary data.</text>
</comment>
<accession>A0ACA9QDB7</accession>
<gene>
    <name evidence="1" type="ORF">RPERSI_LOCUS13682</name>
</gene>
<reference evidence="1" key="1">
    <citation type="submission" date="2021-06" db="EMBL/GenBank/DDBJ databases">
        <authorList>
            <person name="Kallberg Y."/>
            <person name="Tangrot J."/>
            <person name="Rosling A."/>
        </authorList>
    </citation>
    <scope>NUCLEOTIDE SEQUENCE</scope>
    <source>
        <strain evidence="1">MA461A</strain>
    </source>
</reference>
<sequence length="218" mass="24268">KLVDPKNLELLQDYGGPDKILDGLETNRDHGLSSDEDKEKRQKHFGKNVLPKVDQQSFLFLVWDAFCDKTLNLSNQSDEPDLGWIEGTAILAAVVVVVLTNAINNYQKERQFRKLNEKKEDRNIKLIRDGKERQISVFDVYVGDIMVLEPGDIVAVDGIYLSGHNLTCDESSATGESKAIKKGDKDPFILSGAKVTEGVGRVVVIAVGEHSYFGKTMM</sequence>
<evidence type="ECO:0000313" key="2">
    <source>
        <dbReference type="Proteomes" id="UP000789920"/>
    </source>
</evidence>
<feature type="non-terminal residue" evidence="1">
    <location>
        <position position="1"/>
    </location>
</feature>
<name>A0ACA9QDB7_9GLOM</name>
<protein>
    <submittedName>
        <fullName evidence="1">8792_t:CDS:1</fullName>
    </submittedName>
</protein>
<feature type="non-terminal residue" evidence="1">
    <location>
        <position position="218"/>
    </location>
</feature>
<dbReference type="EMBL" id="CAJVQC010030647">
    <property type="protein sequence ID" value="CAG8746191.1"/>
    <property type="molecule type" value="Genomic_DNA"/>
</dbReference>
<organism evidence="1 2">
    <name type="scientific">Racocetra persica</name>
    <dbReference type="NCBI Taxonomy" id="160502"/>
    <lineage>
        <taxon>Eukaryota</taxon>
        <taxon>Fungi</taxon>
        <taxon>Fungi incertae sedis</taxon>
        <taxon>Mucoromycota</taxon>
        <taxon>Glomeromycotina</taxon>
        <taxon>Glomeromycetes</taxon>
        <taxon>Diversisporales</taxon>
        <taxon>Gigasporaceae</taxon>
        <taxon>Racocetra</taxon>
    </lineage>
</organism>
<dbReference type="Proteomes" id="UP000789920">
    <property type="component" value="Unassembled WGS sequence"/>
</dbReference>
<proteinExistence type="predicted"/>